<protein>
    <submittedName>
        <fullName evidence="2">Uncharacterized protein</fullName>
    </submittedName>
</protein>
<proteinExistence type="predicted"/>
<evidence type="ECO:0000313" key="2">
    <source>
        <dbReference type="EMBL" id="GGE01602.1"/>
    </source>
</evidence>
<gene>
    <name evidence="2" type="ORF">GCM10011515_21660</name>
</gene>
<organism evidence="2 3">
    <name type="scientific">Tsuneonella deserti</name>
    <dbReference type="NCBI Taxonomy" id="2035528"/>
    <lineage>
        <taxon>Bacteria</taxon>
        <taxon>Pseudomonadati</taxon>
        <taxon>Pseudomonadota</taxon>
        <taxon>Alphaproteobacteria</taxon>
        <taxon>Sphingomonadales</taxon>
        <taxon>Erythrobacteraceae</taxon>
        <taxon>Tsuneonella</taxon>
    </lineage>
</organism>
<reference evidence="3" key="1">
    <citation type="journal article" date="2019" name="Int. J. Syst. Evol. Microbiol.">
        <title>The Global Catalogue of Microorganisms (GCM) 10K type strain sequencing project: providing services to taxonomists for standard genome sequencing and annotation.</title>
        <authorList>
            <consortium name="The Broad Institute Genomics Platform"/>
            <consortium name="The Broad Institute Genome Sequencing Center for Infectious Disease"/>
            <person name="Wu L."/>
            <person name="Ma J."/>
        </authorList>
    </citation>
    <scope>NUCLEOTIDE SEQUENCE [LARGE SCALE GENOMIC DNA]</scope>
    <source>
        <strain evidence="3">CGMCC 1.15959</strain>
    </source>
</reference>
<name>A0ABQ1SCR3_9SPHN</name>
<comment type="caution">
    <text evidence="2">The sequence shown here is derived from an EMBL/GenBank/DDBJ whole genome shotgun (WGS) entry which is preliminary data.</text>
</comment>
<feature type="region of interest" description="Disordered" evidence="1">
    <location>
        <begin position="1"/>
        <end position="67"/>
    </location>
</feature>
<accession>A0ABQ1SCR3</accession>
<dbReference type="RefSeq" id="WP_188645148.1">
    <property type="nucleotide sequence ID" value="NZ_BMKL01000001.1"/>
</dbReference>
<dbReference type="EMBL" id="BMKL01000001">
    <property type="protein sequence ID" value="GGE01602.1"/>
    <property type="molecule type" value="Genomic_DNA"/>
</dbReference>
<evidence type="ECO:0000313" key="3">
    <source>
        <dbReference type="Proteomes" id="UP000619041"/>
    </source>
</evidence>
<sequence length="67" mass="7063">MASVPPTKPDRTGPLPEPREPLAEPFISDSPETEPASPDFGEPAASPDKVPGEIDEPEPLDDLAAMI</sequence>
<dbReference type="Proteomes" id="UP000619041">
    <property type="component" value="Unassembled WGS sequence"/>
</dbReference>
<keyword evidence="3" id="KW-1185">Reference proteome</keyword>
<evidence type="ECO:0000256" key="1">
    <source>
        <dbReference type="SAM" id="MobiDB-lite"/>
    </source>
</evidence>